<feature type="transmembrane region" description="Helical" evidence="18">
    <location>
        <begin position="226"/>
        <end position="250"/>
    </location>
</feature>
<evidence type="ECO:0000256" key="7">
    <source>
        <dbReference type="ARBA" id="ARBA00022927"/>
    </source>
</evidence>
<feature type="compositionally biased region" description="Basic residues" evidence="17">
    <location>
        <begin position="423"/>
        <end position="432"/>
    </location>
</feature>
<keyword evidence="5" id="KW-1003">Cell membrane</keyword>
<evidence type="ECO:0000256" key="12">
    <source>
        <dbReference type="ARBA" id="ARBA00026028"/>
    </source>
</evidence>
<accession>A0ABW2SQA2</accession>
<evidence type="ECO:0000256" key="5">
    <source>
        <dbReference type="ARBA" id="ARBA00022475"/>
    </source>
</evidence>
<comment type="subunit">
    <text evidence="12">Interacts with the Sec translocase complex via SecD. Specifically interacts with transmembrane segments of nascent integral membrane proteins during membrane integration.</text>
</comment>
<keyword evidence="21" id="KW-1185">Reference proteome</keyword>
<dbReference type="InterPro" id="IPR001708">
    <property type="entry name" value="YidC/ALB3/OXA1/COX18"/>
</dbReference>
<dbReference type="PANTHER" id="PTHR12428:SF65">
    <property type="entry name" value="CYTOCHROME C OXIDASE ASSEMBLY PROTEIN COX18, MITOCHONDRIAL"/>
    <property type="match status" value="1"/>
</dbReference>
<comment type="similarity">
    <text evidence="2">Belongs to the OXA1/ALB3/YidC family. Type 1 subfamily.</text>
</comment>
<evidence type="ECO:0000256" key="9">
    <source>
        <dbReference type="ARBA" id="ARBA00023136"/>
    </source>
</evidence>
<feature type="transmembrane region" description="Helical" evidence="18">
    <location>
        <begin position="33"/>
        <end position="56"/>
    </location>
</feature>
<gene>
    <name evidence="20" type="primary">yidC</name>
    <name evidence="20" type="ORF">ACFQWG_11210</name>
</gene>
<keyword evidence="7" id="KW-0653">Protein transport</keyword>
<evidence type="ECO:0000256" key="8">
    <source>
        <dbReference type="ARBA" id="ARBA00022989"/>
    </source>
</evidence>
<feature type="region of interest" description="Disordered" evidence="17">
    <location>
        <begin position="377"/>
        <end position="461"/>
    </location>
</feature>
<reference evidence="21" key="1">
    <citation type="journal article" date="2019" name="Int. J. Syst. Evol. Microbiol.">
        <title>The Global Catalogue of Microorganisms (GCM) 10K type strain sequencing project: providing services to taxonomists for standard genome sequencing and annotation.</title>
        <authorList>
            <consortium name="The Broad Institute Genomics Platform"/>
            <consortium name="The Broad Institute Genome Sequencing Center for Infectious Disease"/>
            <person name="Wu L."/>
            <person name="Ma J."/>
        </authorList>
    </citation>
    <scope>NUCLEOTIDE SEQUENCE [LARGE SCALE GENOMIC DNA]</scope>
    <source>
        <strain evidence="21">CCUG 56698</strain>
    </source>
</reference>
<evidence type="ECO:0000259" key="19">
    <source>
        <dbReference type="Pfam" id="PF02096"/>
    </source>
</evidence>
<evidence type="ECO:0000256" key="13">
    <source>
        <dbReference type="ARBA" id="ARBA00031538"/>
    </source>
</evidence>
<keyword evidence="6 16" id="KW-0812">Transmembrane</keyword>
<evidence type="ECO:0000256" key="4">
    <source>
        <dbReference type="ARBA" id="ARBA00022448"/>
    </source>
</evidence>
<dbReference type="RefSeq" id="WP_380975341.1">
    <property type="nucleotide sequence ID" value="NZ_JBHTEF010000001.1"/>
</dbReference>
<evidence type="ECO:0000256" key="6">
    <source>
        <dbReference type="ARBA" id="ARBA00022692"/>
    </source>
</evidence>
<comment type="function">
    <text evidence="11">Required for the insertion and/or proper folding and/or complex formation of integral membrane proteins into the membrane. Involved in integration of membrane proteins that insert both dependently and independently of the Sec translocase complex, as well as at least some lipoproteins. Aids folding of multispanning membrane proteins.</text>
</comment>
<comment type="caution">
    <text evidence="20">The sequence shown here is derived from an EMBL/GenBank/DDBJ whole genome shotgun (WGS) entry which is preliminary data.</text>
</comment>
<dbReference type="Pfam" id="PF02096">
    <property type="entry name" value="60KD_IMP"/>
    <property type="match status" value="1"/>
</dbReference>
<dbReference type="CDD" id="cd20070">
    <property type="entry name" value="5TM_YidC_Alb3"/>
    <property type="match status" value="1"/>
</dbReference>
<keyword evidence="8 18" id="KW-1133">Transmembrane helix</keyword>
<evidence type="ECO:0000256" key="2">
    <source>
        <dbReference type="ARBA" id="ARBA00010527"/>
    </source>
</evidence>
<name>A0ABW2SQA2_9ACTO</name>
<organism evidence="20 21">
    <name type="scientific">Schaalia naturae</name>
    <dbReference type="NCBI Taxonomy" id="635203"/>
    <lineage>
        <taxon>Bacteria</taxon>
        <taxon>Bacillati</taxon>
        <taxon>Actinomycetota</taxon>
        <taxon>Actinomycetes</taxon>
        <taxon>Actinomycetales</taxon>
        <taxon>Actinomycetaceae</taxon>
        <taxon>Schaalia</taxon>
    </lineage>
</organism>
<evidence type="ECO:0000256" key="10">
    <source>
        <dbReference type="ARBA" id="ARBA00023186"/>
    </source>
</evidence>
<feature type="transmembrane region" description="Helical" evidence="18">
    <location>
        <begin position="107"/>
        <end position="127"/>
    </location>
</feature>
<feature type="compositionally biased region" description="Basic and acidic residues" evidence="17">
    <location>
        <begin position="399"/>
        <end position="422"/>
    </location>
</feature>
<keyword evidence="10" id="KW-0143">Chaperone</keyword>
<evidence type="ECO:0000256" key="14">
    <source>
        <dbReference type="ARBA" id="ARBA00033245"/>
    </source>
</evidence>
<feature type="domain" description="Membrane insertase YidC/Oxa/ALB C-terminal" evidence="19">
    <location>
        <begin position="36"/>
        <end position="263"/>
    </location>
</feature>
<evidence type="ECO:0000256" key="18">
    <source>
        <dbReference type="SAM" id="Phobius"/>
    </source>
</evidence>
<keyword evidence="4" id="KW-0813">Transport</keyword>
<dbReference type="PANTHER" id="PTHR12428">
    <property type="entry name" value="OXA1"/>
    <property type="match status" value="1"/>
</dbReference>
<feature type="compositionally biased region" description="Basic and acidic residues" evidence="17">
    <location>
        <begin position="377"/>
        <end position="387"/>
    </location>
</feature>
<feature type="compositionally biased region" description="Basic residues" evidence="17">
    <location>
        <begin position="448"/>
        <end position="461"/>
    </location>
</feature>
<evidence type="ECO:0000256" key="11">
    <source>
        <dbReference type="ARBA" id="ARBA00025034"/>
    </source>
</evidence>
<proteinExistence type="inferred from homology"/>
<evidence type="ECO:0000256" key="1">
    <source>
        <dbReference type="ARBA" id="ARBA00004651"/>
    </source>
</evidence>
<dbReference type="EMBL" id="JBHTEF010000001">
    <property type="protein sequence ID" value="MFC7581763.1"/>
    <property type="molecule type" value="Genomic_DNA"/>
</dbReference>
<keyword evidence="9 18" id="KW-0472">Membrane</keyword>
<sequence length="461" mass="52561">MEKILHPFVLAIAWVWAKIHDLLTVVGFGEGAGIAWVLSIVLLTLLVRALILPLFLRQIRSTRGMAAIQPEMQKIQAKYKGKTDTLSRQRMAEETQALYKKHGTTPYASCLPLLVQMPILFALYRAIYAVKPLMEGTYTVGGDAYESLGPITRAVAQEIDASTVLGVPLSHTISTGGDGTTGTVAFVVMIVIMVVVQFLSIRLSMTKNMAAQQDPNNPMVRSQKTMMYMMPLMYIFTGAVFQMGLLVYMVTTTFWSWGQQIWTVRFMPTPGSPAYAELLEKRERGYKEWAKPFFADYDRQRAEAEAQASTSDDREAEVAGLDERTLAEARAKAKAQHVNGDFPEEMTTSARVSVYRNLSLQEWTTLPDEQWMRGVKRATEKVEDRRAQQQVRRQQPRRQSHEERRQASERAEEERRLQEARAARKAAAKPQKKLSEEEIQRRREERRRQRRQGRQGRTSGK</sequence>
<protein>
    <recommendedName>
        <fullName evidence="3">Membrane protein insertase YidC</fullName>
    </recommendedName>
    <alternativeName>
        <fullName evidence="15">Foldase YidC</fullName>
    </alternativeName>
    <alternativeName>
        <fullName evidence="14">Membrane integrase YidC</fullName>
    </alternativeName>
    <alternativeName>
        <fullName evidence="13">Membrane protein YidC</fullName>
    </alternativeName>
</protein>
<feature type="compositionally biased region" description="Basic and acidic residues" evidence="17">
    <location>
        <begin position="433"/>
        <end position="447"/>
    </location>
</feature>
<dbReference type="NCBIfam" id="TIGR03592">
    <property type="entry name" value="yidC_oxa1_cterm"/>
    <property type="match status" value="1"/>
</dbReference>
<dbReference type="InterPro" id="IPR028055">
    <property type="entry name" value="YidC/Oxa/ALB_C"/>
</dbReference>
<evidence type="ECO:0000256" key="17">
    <source>
        <dbReference type="SAM" id="MobiDB-lite"/>
    </source>
</evidence>
<feature type="transmembrane region" description="Helical" evidence="18">
    <location>
        <begin position="184"/>
        <end position="205"/>
    </location>
</feature>
<evidence type="ECO:0000256" key="3">
    <source>
        <dbReference type="ARBA" id="ARBA00015325"/>
    </source>
</evidence>
<dbReference type="Proteomes" id="UP001596527">
    <property type="component" value="Unassembled WGS sequence"/>
</dbReference>
<comment type="subcellular location">
    <subcellularLocation>
        <location evidence="1">Cell membrane</location>
        <topology evidence="1">Multi-pass membrane protein</topology>
    </subcellularLocation>
    <subcellularLocation>
        <location evidence="16">Membrane</location>
        <topology evidence="16">Multi-pass membrane protein</topology>
    </subcellularLocation>
</comment>
<evidence type="ECO:0000313" key="20">
    <source>
        <dbReference type="EMBL" id="MFC7581763.1"/>
    </source>
</evidence>
<evidence type="ECO:0000256" key="15">
    <source>
        <dbReference type="ARBA" id="ARBA00033342"/>
    </source>
</evidence>
<dbReference type="InterPro" id="IPR047196">
    <property type="entry name" value="YidC_ALB_C"/>
</dbReference>
<evidence type="ECO:0000256" key="16">
    <source>
        <dbReference type="RuleBase" id="RU003945"/>
    </source>
</evidence>
<evidence type="ECO:0000313" key="21">
    <source>
        <dbReference type="Proteomes" id="UP001596527"/>
    </source>
</evidence>